<protein>
    <recommendedName>
        <fullName evidence="1">DUF6922 domain-containing protein</fullName>
    </recommendedName>
</protein>
<organism evidence="2 3">
    <name type="scientific">Candidatus Doudnabacteria bacterium RIFCSPLOWO2_02_FULL_48_13</name>
    <dbReference type="NCBI Taxonomy" id="1817845"/>
    <lineage>
        <taxon>Bacteria</taxon>
        <taxon>Candidatus Doudnaibacteriota</taxon>
    </lineage>
</organism>
<dbReference type="EMBL" id="MFFF01000032">
    <property type="protein sequence ID" value="OGE98483.1"/>
    <property type="molecule type" value="Genomic_DNA"/>
</dbReference>
<dbReference type="AlphaFoldDB" id="A0A1F5Q8J3"/>
<accession>A0A1F5Q8J3</accession>
<dbReference type="Proteomes" id="UP000177235">
    <property type="component" value="Unassembled WGS sequence"/>
</dbReference>
<proteinExistence type="predicted"/>
<feature type="domain" description="DUF6922" evidence="1">
    <location>
        <begin position="8"/>
        <end position="58"/>
    </location>
</feature>
<dbReference type="Pfam" id="PF21956">
    <property type="entry name" value="DUF6922"/>
    <property type="match status" value="1"/>
</dbReference>
<name>A0A1F5Q8J3_9BACT</name>
<evidence type="ECO:0000313" key="2">
    <source>
        <dbReference type="EMBL" id="OGE98483.1"/>
    </source>
</evidence>
<sequence>MVKRKIHFRPSLFWDVDPKTIDPKKHAEYIIERILDFGFDREIKWMWNFYPKSLISKTVKNSRAIFPFTKSLWLELVKHQ</sequence>
<comment type="caution">
    <text evidence="2">The sequence shown here is derived from an EMBL/GenBank/DDBJ whole genome shotgun (WGS) entry which is preliminary data.</text>
</comment>
<reference evidence="2 3" key="1">
    <citation type="journal article" date="2016" name="Nat. Commun.">
        <title>Thousands of microbial genomes shed light on interconnected biogeochemical processes in an aquifer system.</title>
        <authorList>
            <person name="Anantharaman K."/>
            <person name="Brown C.T."/>
            <person name="Hug L.A."/>
            <person name="Sharon I."/>
            <person name="Castelle C.J."/>
            <person name="Probst A.J."/>
            <person name="Thomas B.C."/>
            <person name="Singh A."/>
            <person name="Wilkins M.J."/>
            <person name="Karaoz U."/>
            <person name="Brodie E.L."/>
            <person name="Williams K.H."/>
            <person name="Hubbard S.S."/>
            <person name="Banfield J.F."/>
        </authorList>
    </citation>
    <scope>NUCLEOTIDE SEQUENCE [LARGE SCALE GENOMIC DNA]</scope>
</reference>
<gene>
    <name evidence="2" type="ORF">A3J05_04770</name>
</gene>
<evidence type="ECO:0000313" key="3">
    <source>
        <dbReference type="Proteomes" id="UP000177235"/>
    </source>
</evidence>
<evidence type="ECO:0000259" key="1">
    <source>
        <dbReference type="Pfam" id="PF21956"/>
    </source>
</evidence>
<dbReference type="InterPro" id="IPR053830">
    <property type="entry name" value="DUF6922"/>
</dbReference>